<sequence>GEVAGSRKKIGPQKGSGGARHGNITAPIFVGGGIAHGPKAKGKHRVKRLNKKVRKLGLKHALSSKVLDNKISILSDKDFKNFKTKDFSKFLSKINSKSALLIYDKENEVLLNNVKNIKNIKNIPEIGTNVYDVLKYQNVLFTHSSIKKLQDRLLK</sequence>
<dbReference type="AlphaFoldDB" id="A0A966HP22"/>
<accession>A0A966HP22</accession>
<comment type="caution">
    <text evidence="7">The sequence shown here is derived from an EMBL/GenBank/DDBJ whole genome shotgun (WGS) entry which is preliminary data.</text>
</comment>
<dbReference type="Pfam" id="PF00573">
    <property type="entry name" value="Ribosomal_L4"/>
    <property type="match status" value="1"/>
</dbReference>
<dbReference type="PANTHER" id="PTHR10746:SF6">
    <property type="entry name" value="LARGE RIBOSOMAL SUBUNIT PROTEIN UL4M"/>
    <property type="match status" value="1"/>
</dbReference>
<proteinExistence type="inferred from homology"/>
<dbReference type="Gene3D" id="3.40.1370.10">
    <property type="match status" value="1"/>
</dbReference>
<comment type="similarity">
    <text evidence="1">Belongs to the universal ribosomal protein uL4 family.</text>
</comment>
<name>A0A966HP22_9PROT</name>
<evidence type="ECO:0000256" key="5">
    <source>
        <dbReference type="ARBA" id="ARBA00035462"/>
    </source>
</evidence>
<dbReference type="NCBIfam" id="TIGR03953">
    <property type="entry name" value="rplD_bact"/>
    <property type="match status" value="1"/>
</dbReference>
<evidence type="ECO:0000256" key="1">
    <source>
        <dbReference type="ARBA" id="ARBA00010528"/>
    </source>
</evidence>
<dbReference type="GO" id="GO:0003735">
    <property type="term" value="F:structural constituent of ribosome"/>
    <property type="evidence" value="ECO:0007669"/>
    <property type="project" value="InterPro"/>
</dbReference>
<dbReference type="GO" id="GO:1990904">
    <property type="term" value="C:ribonucleoprotein complex"/>
    <property type="evidence" value="ECO:0007669"/>
    <property type="project" value="UniProtKB-KW"/>
</dbReference>
<feature type="non-terminal residue" evidence="7">
    <location>
        <position position="1"/>
    </location>
</feature>
<dbReference type="GO" id="GO:0005840">
    <property type="term" value="C:ribosome"/>
    <property type="evidence" value="ECO:0007669"/>
    <property type="project" value="UniProtKB-KW"/>
</dbReference>
<gene>
    <name evidence="7" type="primary">rplD</name>
    <name evidence="7" type="ORF">EBX29_00005</name>
</gene>
<evidence type="ECO:0000313" key="7">
    <source>
        <dbReference type="EMBL" id="NCU50158.1"/>
    </source>
</evidence>
<protein>
    <recommendedName>
        <fullName evidence="4">Large ribosomal subunit protein uL4</fullName>
    </recommendedName>
    <alternativeName>
        <fullName evidence="5">50S ribosomal protein L4</fullName>
    </alternativeName>
</protein>
<dbReference type="InterPro" id="IPR023574">
    <property type="entry name" value="Ribosomal_uL4_dom_sf"/>
</dbReference>
<keyword evidence="3" id="KW-0687">Ribonucleoprotein</keyword>
<dbReference type="Proteomes" id="UP000699985">
    <property type="component" value="Unassembled WGS sequence"/>
</dbReference>
<evidence type="ECO:0000256" key="2">
    <source>
        <dbReference type="ARBA" id="ARBA00022980"/>
    </source>
</evidence>
<feature type="region of interest" description="Disordered" evidence="6">
    <location>
        <begin position="1"/>
        <end position="22"/>
    </location>
</feature>
<evidence type="ECO:0000313" key="8">
    <source>
        <dbReference type="Proteomes" id="UP000699985"/>
    </source>
</evidence>
<dbReference type="GO" id="GO:0006412">
    <property type="term" value="P:translation"/>
    <property type="evidence" value="ECO:0007669"/>
    <property type="project" value="InterPro"/>
</dbReference>
<feature type="compositionally biased region" description="Basic residues" evidence="6">
    <location>
        <begin position="1"/>
        <end position="11"/>
    </location>
</feature>
<evidence type="ECO:0000256" key="3">
    <source>
        <dbReference type="ARBA" id="ARBA00023274"/>
    </source>
</evidence>
<dbReference type="PANTHER" id="PTHR10746">
    <property type="entry name" value="50S RIBOSOMAL PROTEIN L4"/>
    <property type="match status" value="1"/>
</dbReference>
<dbReference type="InterPro" id="IPR002136">
    <property type="entry name" value="Ribosomal_uL4"/>
</dbReference>
<organism evidence="7 8">
    <name type="scientific">Candidatus Fonsibacter lacus</name>
    <dbReference type="NCBI Taxonomy" id="2576439"/>
    <lineage>
        <taxon>Bacteria</taxon>
        <taxon>Pseudomonadati</taxon>
        <taxon>Pseudomonadota</taxon>
        <taxon>Alphaproteobacteria</taxon>
        <taxon>Candidatus Pelagibacterales</taxon>
        <taxon>Candidatus Pelagibacterales incertae sedis</taxon>
        <taxon>Candidatus Fonsibacter</taxon>
    </lineage>
</organism>
<evidence type="ECO:0000256" key="4">
    <source>
        <dbReference type="ARBA" id="ARBA00035244"/>
    </source>
</evidence>
<reference evidence="7" key="1">
    <citation type="submission" date="2018-10" db="EMBL/GenBank/DDBJ databases">
        <title>Iterative Subtractive Binning of Freshwater Chronoseries Metagenomes Recovers Nearly Complete Genomes from over Four Hundred Novel Species.</title>
        <authorList>
            <person name="Rodriguez-R L.M."/>
            <person name="Tsementzi D."/>
            <person name="Luo C."/>
            <person name="Konstantinidis K.T."/>
        </authorList>
    </citation>
    <scope>NUCLEOTIDE SEQUENCE</scope>
    <source>
        <strain evidence="7">WB8_1A_003</strain>
    </source>
</reference>
<keyword evidence="2 7" id="KW-0689">Ribosomal protein</keyword>
<dbReference type="InterPro" id="IPR013005">
    <property type="entry name" value="Ribosomal_uL4-like"/>
</dbReference>
<evidence type="ECO:0000256" key="6">
    <source>
        <dbReference type="SAM" id="MobiDB-lite"/>
    </source>
</evidence>
<dbReference type="SUPFAM" id="SSF52166">
    <property type="entry name" value="Ribosomal protein L4"/>
    <property type="match status" value="1"/>
</dbReference>
<dbReference type="EMBL" id="RGMI01000001">
    <property type="protein sequence ID" value="NCU50158.1"/>
    <property type="molecule type" value="Genomic_DNA"/>
</dbReference>